<keyword evidence="1" id="KW-1133">Transmembrane helix</keyword>
<protein>
    <submittedName>
        <fullName evidence="2">Uncharacterized protein</fullName>
    </submittedName>
</protein>
<keyword evidence="1" id="KW-0472">Membrane</keyword>
<sequence>MNGCPIFAIYVANWVISANCVIFVFKISLWILVRRRLTRLGYGRRVLFGVLGLFRTQFVQRTFGGVLPVRGIRVRVNMVPTFFGNFRRHSTTARQSDEATVASLTGLASFPGRFAAGPEQLDKPYSKDKFVSGRRLLDQDLDSFWPDRPLFTLAQLRSAHSGSIGSVGYSLDPSKIRPMPVVNPVIPVQSMVEPVSPAQPVIDPVITAQPESSLGGVPIPSAQNLFFQQGGDFEVSGPRISPPNIFQLRSAPSEAEHQLEFGSVPSSIPLIDVPIEENLAFTADGGTSAVCGSVTRTSGLRGGGGDRGRSG</sequence>
<feature type="transmembrane region" description="Helical" evidence="1">
    <location>
        <begin position="6"/>
        <end position="33"/>
    </location>
</feature>
<dbReference type="EMBL" id="JACGWO010000001">
    <property type="protein sequence ID" value="KAK4438735.1"/>
    <property type="molecule type" value="Genomic_DNA"/>
</dbReference>
<keyword evidence="1" id="KW-0812">Transmembrane</keyword>
<reference evidence="2" key="1">
    <citation type="submission" date="2020-06" db="EMBL/GenBank/DDBJ databases">
        <authorList>
            <person name="Li T."/>
            <person name="Hu X."/>
            <person name="Zhang T."/>
            <person name="Song X."/>
            <person name="Zhang H."/>
            <person name="Dai N."/>
            <person name="Sheng W."/>
            <person name="Hou X."/>
            <person name="Wei L."/>
        </authorList>
    </citation>
    <scope>NUCLEOTIDE SEQUENCE</scope>
    <source>
        <strain evidence="2">3651</strain>
        <tissue evidence="2">Leaf</tissue>
    </source>
</reference>
<evidence type="ECO:0000313" key="2">
    <source>
        <dbReference type="EMBL" id="KAK4438735.1"/>
    </source>
</evidence>
<organism evidence="2 3">
    <name type="scientific">Sesamum alatum</name>
    <dbReference type="NCBI Taxonomy" id="300844"/>
    <lineage>
        <taxon>Eukaryota</taxon>
        <taxon>Viridiplantae</taxon>
        <taxon>Streptophyta</taxon>
        <taxon>Embryophyta</taxon>
        <taxon>Tracheophyta</taxon>
        <taxon>Spermatophyta</taxon>
        <taxon>Magnoliopsida</taxon>
        <taxon>eudicotyledons</taxon>
        <taxon>Gunneridae</taxon>
        <taxon>Pentapetalae</taxon>
        <taxon>asterids</taxon>
        <taxon>lamiids</taxon>
        <taxon>Lamiales</taxon>
        <taxon>Pedaliaceae</taxon>
        <taxon>Sesamum</taxon>
    </lineage>
</organism>
<dbReference type="AlphaFoldDB" id="A0AAE1YXU5"/>
<gene>
    <name evidence="2" type="ORF">Salat_0208100</name>
</gene>
<dbReference type="Proteomes" id="UP001293254">
    <property type="component" value="Unassembled WGS sequence"/>
</dbReference>
<evidence type="ECO:0000313" key="3">
    <source>
        <dbReference type="Proteomes" id="UP001293254"/>
    </source>
</evidence>
<proteinExistence type="predicted"/>
<evidence type="ECO:0000256" key="1">
    <source>
        <dbReference type="SAM" id="Phobius"/>
    </source>
</evidence>
<reference evidence="2" key="2">
    <citation type="journal article" date="2024" name="Plant">
        <title>Genomic evolution and insights into agronomic trait innovations of Sesamum species.</title>
        <authorList>
            <person name="Miao H."/>
            <person name="Wang L."/>
            <person name="Qu L."/>
            <person name="Liu H."/>
            <person name="Sun Y."/>
            <person name="Le M."/>
            <person name="Wang Q."/>
            <person name="Wei S."/>
            <person name="Zheng Y."/>
            <person name="Lin W."/>
            <person name="Duan Y."/>
            <person name="Cao H."/>
            <person name="Xiong S."/>
            <person name="Wang X."/>
            <person name="Wei L."/>
            <person name="Li C."/>
            <person name="Ma Q."/>
            <person name="Ju M."/>
            <person name="Zhao R."/>
            <person name="Li G."/>
            <person name="Mu C."/>
            <person name="Tian Q."/>
            <person name="Mei H."/>
            <person name="Zhang T."/>
            <person name="Gao T."/>
            <person name="Zhang H."/>
        </authorList>
    </citation>
    <scope>NUCLEOTIDE SEQUENCE</scope>
    <source>
        <strain evidence="2">3651</strain>
    </source>
</reference>
<comment type="caution">
    <text evidence="2">The sequence shown here is derived from an EMBL/GenBank/DDBJ whole genome shotgun (WGS) entry which is preliminary data.</text>
</comment>
<accession>A0AAE1YXU5</accession>
<feature type="non-terminal residue" evidence="2">
    <location>
        <position position="311"/>
    </location>
</feature>
<name>A0AAE1YXU5_9LAMI</name>
<keyword evidence="3" id="KW-1185">Reference proteome</keyword>